<keyword evidence="18" id="KW-1185">Reference proteome</keyword>
<evidence type="ECO:0000256" key="6">
    <source>
        <dbReference type="ARBA" id="ARBA00022692"/>
    </source>
</evidence>
<gene>
    <name evidence="15" type="primary">atpF</name>
    <name evidence="17" type="ORF">WSI_04770</name>
</gene>
<dbReference type="Pfam" id="PF00430">
    <property type="entry name" value="ATP-synt_B"/>
    <property type="match status" value="1"/>
</dbReference>
<comment type="subcellular location">
    <subcellularLocation>
        <location evidence="1">Cell inner membrane</location>
        <topology evidence="1">Single-pass membrane protein</topology>
    </subcellularLocation>
    <subcellularLocation>
        <location evidence="15">Cell membrane</location>
        <topology evidence="15">Single-pass membrane protein</topology>
    </subcellularLocation>
</comment>
<evidence type="ECO:0000256" key="15">
    <source>
        <dbReference type="HAMAP-Rule" id="MF_01398"/>
    </source>
</evidence>
<evidence type="ECO:0000256" key="1">
    <source>
        <dbReference type="ARBA" id="ARBA00004377"/>
    </source>
</evidence>
<keyword evidence="5 15" id="KW-0138">CF(0)</keyword>
<evidence type="ECO:0000256" key="7">
    <source>
        <dbReference type="ARBA" id="ARBA00022781"/>
    </source>
</evidence>
<keyword evidence="3 15" id="KW-0813">Transport</keyword>
<dbReference type="RefSeq" id="WP_015452917.1">
    <property type="nucleotide sequence ID" value="NC_020549.1"/>
</dbReference>
<evidence type="ECO:0000256" key="12">
    <source>
        <dbReference type="ARBA" id="ARBA00025198"/>
    </source>
</evidence>
<sequence length="176" mass="20184">MASSSSSDFSSRFPPFDTSTFLSQFFWLAIIFGIFYWVTHRFILPRLSSIMEVRRNLISSDQEKMDSAKREVESMISSYEESLAIARAHAKEIIDKVVAAAEQNLEFQREVFEKDLLHKLSNAQNEIDDMQKKASQEVYSIVGEVTKDLVRKLGFSVSDADVQKILDRKRDGIDAF</sequence>
<reference evidence="17 18" key="1">
    <citation type="journal article" date="2013" name="Genome Announc.">
        <title>Complete Genome Sequence of a Chinese Strain of 'Candidatus Liberibacter asiaticus'.</title>
        <authorList>
            <person name="Lin H."/>
            <person name="Han C.S."/>
            <person name="Liu B."/>
            <person name="Lou B."/>
            <person name="Bai X."/>
            <person name="Deng C."/>
            <person name="Civerolo E.L."/>
            <person name="Gupta G."/>
        </authorList>
    </citation>
    <scope>NUCLEOTIDE SEQUENCE [LARGE SCALE GENOMIC DNA]</scope>
    <source>
        <strain evidence="18">gxpsy</strain>
    </source>
</reference>
<dbReference type="InterPro" id="IPR002146">
    <property type="entry name" value="ATP_synth_b/b'su_bac/chlpt"/>
</dbReference>
<comment type="similarity">
    <text evidence="2 15 16">Belongs to the ATPase B chain family.</text>
</comment>
<comment type="subunit">
    <text evidence="14 15">F-type ATPases have 2 components, F(1) - the catalytic core - and F(0) - the membrane proton channel. F(1) has five subunits: alpha(3), beta(3), gamma(1), delta(1), epsilon(1). F(0) has three main subunits: a(1), b(2) and c(10-14). The alpha and beta chains form an alternating ring which encloses part of the gamma chain. F(1) is attached to F(0) by a central stalk formed by the gamma and epsilon chains, while a peripheral stalk is formed by the delta and b chains.</text>
</comment>
<keyword evidence="4 15" id="KW-1003">Cell membrane</keyword>
<keyword evidence="6 15" id="KW-0812">Transmembrane</keyword>
<comment type="function">
    <text evidence="13">Component of the F(0) channel, it forms part of the peripheral stalk, linking F(1) to F(0). The b'-subunit is a diverged and duplicated form of b found in plants and photosynthetic bacteria.</text>
</comment>
<proteinExistence type="inferred from homology"/>
<name>A0ABM5NH00_LIBAS</name>
<dbReference type="CDD" id="cd06503">
    <property type="entry name" value="ATP-synt_Fo_b"/>
    <property type="match status" value="1"/>
</dbReference>
<comment type="function">
    <text evidence="12 15">F(1)F(0) ATP synthase produces ATP from ADP in the presence of a proton or sodium gradient. F-type ATPases consist of two structural domains, F(1) containing the extramembraneous catalytic core and F(0) containing the membrane proton channel, linked together by a central stalk and a peripheral stalk. During catalysis, ATP synthesis in the catalytic domain of F(1) is coupled via a rotary mechanism of the central stalk subunits to proton translocation.</text>
</comment>
<evidence type="ECO:0000256" key="5">
    <source>
        <dbReference type="ARBA" id="ARBA00022547"/>
    </source>
</evidence>
<dbReference type="Proteomes" id="UP000011820">
    <property type="component" value="Chromosome"/>
</dbReference>
<keyword evidence="10 15" id="KW-0472">Membrane</keyword>
<dbReference type="PANTHER" id="PTHR33445:SF1">
    <property type="entry name" value="ATP SYNTHASE SUBUNIT B"/>
    <property type="match status" value="1"/>
</dbReference>
<protein>
    <recommendedName>
        <fullName evidence="15">ATP synthase subunit b</fullName>
    </recommendedName>
    <alternativeName>
        <fullName evidence="15">ATP synthase F(0) sector subunit b</fullName>
    </alternativeName>
    <alternativeName>
        <fullName evidence="15">ATPase subunit I</fullName>
    </alternativeName>
    <alternativeName>
        <fullName evidence="15">F-type ATPase subunit b</fullName>
        <shortName evidence="15">F-ATPase subunit b</shortName>
    </alternativeName>
</protein>
<dbReference type="HAMAP" id="MF_01398">
    <property type="entry name" value="ATP_synth_b_bprime"/>
    <property type="match status" value="1"/>
</dbReference>
<keyword evidence="8 15" id="KW-1133">Transmembrane helix</keyword>
<evidence type="ECO:0000256" key="11">
    <source>
        <dbReference type="ARBA" id="ARBA00023310"/>
    </source>
</evidence>
<evidence type="ECO:0000256" key="3">
    <source>
        <dbReference type="ARBA" id="ARBA00022448"/>
    </source>
</evidence>
<evidence type="ECO:0000256" key="10">
    <source>
        <dbReference type="ARBA" id="ARBA00023136"/>
    </source>
</evidence>
<accession>A0ABM5NH00</accession>
<evidence type="ECO:0000256" key="8">
    <source>
        <dbReference type="ARBA" id="ARBA00022989"/>
    </source>
</evidence>
<evidence type="ECO:0000256" key="4">
    <source>
        <dbReference type="ARBA" id="ARBA00022475"/>
    </source>
</evidence>
<evidence type="ECO:0000256" key="13">
    <source>
        <dbReference type="ARBA" id="ARBA00025614"/>
    </source>
</evidence>
<evidence type="ECO:0000256" key="16">
    <source>
        <dbReference type="RuleBase" id="RU003848"/>
    </source>
</evidence>
<keyword evidence="7 15" id="KW-0375">Hydrogen ion transport</keyword>
<organism evidence="17 18">
    <name type="scientific">Candidatus Liberibacter asiaticus str. gxpsy</name>
    <dbReference type="NCBI Taxonomy" id="1174529"/>
    <lineage>
        <taxon>Bacteria</taxon>
        <taxon>Pseudomonadati</taxon>
        <taxon>Pseudomonadota</taxon>
        <taxon>Alphaproteobacteria</taxon>
        <taxon>Hyphomicrobiales</taxon>
        <taxon>Rhizobiaceae</taxon>
        <taxon>Liberibacter</taxon>
    </lineage>
</organism>
<dbReference type="EMBL" id="CP004005">
    <property type="protein sequence ID" value="AGH17322.1"/>
    <property type="molecule type" value="Genomic_DNA"/>
</dbReference>
<dbReference type="PANTHER" id="PTHR33445">
    <property type="entry name" value="ATP SYNTHASE SUBUNIT B', CHLOROPLASTIC"/>
    <property type="match status" value="1"/>
</dbReference>
<evidence type="ECO:0000256" key="14">
    <source>
        <dbReference type="ARBA" id="ARBA00025830"/>
    </source>
</evidence>
<evidence type="ECO:0000313" key="18">
    <source>
        <dbReference type="Proteomes" id="UP000011820"/>
    </source>
</evidence>
<feature type="transmembrane region" description="Helical" evidence="15">
    <location>
        <begin position="20"/>
        <end position="38"/>
    </location>
</feature>
<keyword evidence="9 15" id="KW-0406">Ion transport</keyword>
<keyword evidence="11 15" id="KW-0066">ATP synthesis</keyword>
<evidence type="ECO:0000256" key="9">
    <source>
        <dbReference type="ARBA" id="ARBA00023065"/>
    </source>
</evidence>
<dbReference type="InterPro" id="IPR050059">
    <property type="entry name" value="ATP_synthase_B_chain"/>
</dbReference>
<evidence type="ECO:0000256" key="2">
    <source>
        <dbReference type="ARBA" id="ARBA00005513"/>
    </source>
</evidence>
<evidence type="ECO:0000313" key="17">
    <source>
        <dbReference type="EMBL" id="AGH17322.1"/>
    </source>
</evidence>